<evidence type="ECO:0008006" key="9">
    <source>
        <dbReference type="Google" id="ProtNLM"/>
    </source>
</evidence>
<dbReference type="GO" id="GO:0004497">
    <property type="term" value="F:monooxygenase activity"/>
    <property type="evidence" value="ECO:0007669"/>
    <property type="project" value="UniProtKB-KW"/>
</dbReference>
<keyword evidence="5" id="KW-0408">Iron</keyword>
<keyword evidence="4" id="KW-0560">Oxidoreductase</keyword>
<feature type="non-terminal residue" evidence="7">
    <location>
        <position position="118"/>
    </location>
</feature>
<proteinExistence type="inferred from homology"/>
<organism evidence="7 8">
    <name type="scientific">Papaver atlanticum</name>
    <dbReference type="NCBI Taxonomy" id="357466"/>
    <lineage>
        <taxon>Eukaryota</taxon>
        <taxon>Viridiplantae</taxon>
        <taxon>Streptophyta</taxon>
        <taxon>Embryophyta</taxon>
        <taxon>Tracheophyta</taxon>
        <taxon>Spermatophyta</taxon>
        <taxon>Magnoliopsida</taxon>
        <taxon>Ranunculales</taxon>
        <taxon>Papaveraceae</taxon>
        <taxon>Papaveroideae</taxon>
        <taxon>Papaver</taxon>
    </lineage>
</organism>
<reference evidence="7" key="1">
    <citation type="submission" date="2022-04" db="EMBL/GenBank/DDBJ databases">
        <title>A functionally conserved STORR gene fusion in Papaver species that diverged 16.8 million years ago.</title>
        <authorList>
            <person name="Catania T."/>
        </authorList>
    </citation>
    <scope>NUCLEOTIDE SEQUENCE</scope>
    <source>
        <strain evidence="7">S-188037</strain>
    </source>
</reference>
<dbReference type="GO" id="GO:0033075">
    <property type="term" value="P:isoquinoline alkaloid biosynthetic process"/>
    <property type="evidence" value="ECO:0007669"/>
    <property type="project" value="UniProtKB-ARBA"/>
</dbReference>
<keyword evidence="2" id="KW-0349">Heme</keyword>
<gene>
    <name evidence="7" type="ORF">MKW98_003932</name>
</gene>
<comment type="similarity">
    <text evidence="1">Belongs to the cytochrome P450 family.</text>
</comment>
<dbReference type="GO" id="GO:0005506">
    <property type="term" value="F:iron ion binding"/>
    <property type="evidence" value="ECO:0007669"/>
    <property type="project" value="InterPro"/>
</dbReference>
<dbReference type="PANTHER" id="PTHR24286">
    <property type="entry name" value="CYTOCHROME P450 26"/>
    <property type="match status" value="1"/>
</dbReference>
<evidence type="ECO:0000256" key="2">
    <source>
        <dbReference type="ARBA" id="ARBA00022617"/>
    </source>
</evidence>
<dbReference type="EMBL" id="JAJJMB010009474">
    <property type="protein sequence ID" value="KAI3913453.1"/>
    <property type="molecule type" value="Genomic_DNA"/>
</dbReference>
<keyword evidence="8" id="KW-1185">Reference proteome</keyword>
<evidence type="ECO:0000256" key="6">
    <source>
        <dbReference type="ARBA" id="ARBA00023033"/>
    </source>
</evidence>
<keyword evidence="3" id="KW-0479">Metal-binding</keyword>
<dbReference type="GO" id="GO:0016705">
    <property type="term" value="F:oxidoreductase activity, acting on paired donors, with incorporation or reduction of molecular oxygen"/>
    <property type="evidence" value="ECO:0007669"/>
    <property type="project" value="InterPro"/>
</dbReference>
<dbReference type="AlphaFoldDB" id="A0AAD4SMM4"/>
<dbReference type="GO" id="GO:0020037">
    <property type="term" value="F:heme binding"/>
    <property type="evidence" value="ECO:0007669"/>
    <property type="project" value="InterPro"/>
</dbReference>
<evidence type="ECO:0000256" key="1">
    <source>
        <dbReference type="ARBA" id="ARBA00010617"/>
    </source>
</evidence>
<evidence type="ECO:0000256" key="4">
    <source>
        <dbReference type="ARBA" id="ARBA00023002"/>
    </source>
</evidence>
<evidence type="ECO:0000313" key="8">
    <source>
        <dbReference type="Proteomes" id="UP001202328"/>
    </source>
</evidence>
<dbReference type="Pfam" id="PF00067">
    <property type="entry name" value="p450"/>
    <property type="match status" value="1"/>
</dbReference>
<keyword evidence="6" id="KW-0503">Monooxygenase</keyword>
<comment type="caution">
    <text evidence="7">The sequence shown here is derived from an EMBL/GenBank/DDBJ whole genome shotgun (WGS) entry which is preliminary data.</text>
</comment>
<protein>
    <recommendedName>
        <fullName evidence="9">Cytochrome P450</fullName>
    </recommendedName>
</protein>
<dbReference type="GO" id="GO:0016125">
    <property type="term" value="P:sterol metabolic process"/>
    <property type="evidence" value="ECO:0007669"/>
    <property type="project" value="TreeGrafter"/>
</dbReference>
<evidence type="ECO:0000313" key="7">
    <source>
        <dbReference type="EMBL" id="KAI3913453.1"/>
    </source>
</evidence>
<dbReference type="InterPro" id="IPR001128">
    <property type="entry name" value="Cyt_P450"/>
</dbReference>
<accession>A0AAD4SMM4</accession>
<evidence type="ECO:0000256" key="5">
    <source>
        <dbReference type="ARBA" id="ARBA00023004"/>
    </source>
</evidence>
<dbReference type="PANTHER" id="PTHR24286:SF384">
    <property type="entry name" value="P450, PUTATIVE (EUROFUNG)-RELATED"/>
    <property type="match status" value="1"/>
</dbReference>
<dbReference type="Proteomes" id="UP001202328">
    <property type="component" value="Unassembled WGS sequence"/>
</dbReference>
<evidence type="ECO:0000256" key="3">
    <source>
        <dbReference type="ARBA" id="ARBA00022723"/>
    </source>
</evidence>
<dbReference type="InterPro" id="IPR036396">
    <property type="entry name" value="Cyt_P450_sf"/>
</dbReference>
<sequence length="118" mass="13476">MLLEVDDNGNLMDELDIASRILGLFIGIDNTSGVVITFMIKYLAELPGLYNEVQKEIFEIKSSKGSGESLNWDDIQKMKYTWNVACEVMRLVPPCQRTFREAIADFNYKGYSVPKGWK</sequence>
<name>A0AAD4SMM4_9MAGN</name>
<dbReference type="SUPFAM" id="SSF48264">
    <property type="entry name" value="Cytochrome P450"/>
    <property type="match status" value="1"/>
</dbReference>
<dbReference type="Gene3D" id="1.10.630.10">
    <property type="entry name" value="Cytochrome P450"/>
    <property type="match status" value="1"/>
</dbReference>